<sequence length="80" mass="8999">MKTNYKRSSPSTPKPKTPFSLFRGLGKAAGRWDFCNDFKPNGERKTGTVDGIFVGIGIMLAFDYNSGKFYFEETKTEQSC</sequence>
<dbReference type="EMBL" id="OZ021735">
    <property type="protein sequence ID" value="CAK9310038.1"/>
    <property type="molecule type" value="Genomic_DNA"/>
</dbReference>
<protein>
    <submittedName>
        <fullName evidence="1">Uncharacterized protein</fullName>
    </submittedName>
</protein>
<organism evidence="1 2">
    <name type="scientific">Citrullus colocynthis</name>
    <name type="common">colocynth</name>
    <dbReference type="NCBI Taxonomy" id="252529"/>
    <lineage>
        <taxon>Eukaryota</taxon>
        <taxon>Viridiplantae</taxon>
        <taxon>Streptophyta</taxon>
        <taxon>Embryophyta</taxon>
        <taxon>Tracheophyta</taxon>
        <taxon>Spermatophyta</taxon>
        <taxon>Magnoliopsida</taxon>
        <taxon>eudicotyledons</taxon>
        <taxon>Gunneridae</taxon>
        <taxon>Pentapetalae</taxon>
        <taxon>rosids</taxon>
        <taxon>fabids</taxon>
        <taxon>Cucurbitales</taxon>
        <taxon>Cucurbitaceae</taxon>
        <taxon>Benincaseae</taxon>
        <taxon>Citrullus</taxon>
    </lineage>
</organism>
<name>A0ABP0XPF7_9ROSI</name>
<evidence type="ECO:0000313" key="1">
    <source>
        <dbReference type="EMBL" id="CAK9310038.1"/>
    </source>
</evidence>
<reference evidence="1 2" key="1">
    <citation type="submission" date="2024-03" db="EMBL/GenBank/DDBJ databases">
        <authorList>
            <person name="Gkanogiannis A."/>
            <person name="Becerra Lopez-Lavalle L."/>
        </authorList>
    </citation>
    <scope>NUCLEOTIDE SEQUENCE [LARGE SCALE GENOMIC DNA]</scope>
</reference>
<dbReference type="Proteomes" id="UP001642487">
    <property type="component" value="Chromosome 1"/>
</dbReference>
<keyword evidence="2" id="KW-1185">Reference proteome</keyword>
<accession>A0ABP0XPF7</accession>
<gene>
    <name evidence="1" type="ORF">CITCOLO1_LOCUS1641</name>
</gene>
<evidence type="ECO:0000313" key="2">
    <source>
        <dbReference type="Proteomes" id="UP001642487"/>
    </source>
</evidence>
<proteinExistence type="predicted"/>